<evidence type="ECO:0000313" key="6">
    <source>
        <dbReference type="Proteomes" id="UP000323082"/>
    </source>
</evidence>
<evidence type="ECO:0000256" key="2">
    <source>
        <dbReference type="ARBA" id="ARBA00023125"/>
    </source>
</evidence>
<proteinExistence type="inferred from homology"/>
<sequence>MSKKITVLKKLVKGNKSNLSLNFYPPVFNRKTGKYTRYEKTSYFLYNDFQSETVYYNDSKGKKQSKVEIITDKTGSPKKLTLTPAQKHHNKEILEAIELLRAKRFREITKPDIYTETELKTLELAENKKKIFTEYFKEKAENATNSVGAWKACYGYFVKYYNNVLFSDINKTLIEDFKNRLLDSYQLKSTKHKLRRNSAASYFIRFIQVLEMAYEDNYLSQSFKGRIGWIEEEEVMKNFLTIDECRTLFTTEFSDETLRRYCMFAFLTGLRYSDINNLTWEDVVIRDGVSYIYFRMQKTSAFQYHPISEEAVNLMGDRTKKSDFVFDRIAYHSLNDNLRKWLLKAEIDKKVTFHNFRTSYAVTQLEAGADIYLISKMLGHKNVTTTEIYAKIVDKRKVSTINNIILEYDRIFTCYR</sequence>
<dbReference type="InterPro" id="IPR025269">
    <property type="entry name" value="SAM-like_dom"/>
</dbReference>
<dbReference type="InterPro" id="IPR011010">
    <property type="entry name" value="DNA_brk_join_enz"/>
</dbReference>
<dbReference type="PANTHER" id="PTHR30349">
    <property type="entry name" value="PHAGE INTEGRASE-RELATED"/>
    <property type="match status" value="1"/>
</dbReference>
<organism evidence="5 6">
    <name type="scientific">Chryseobacterium sediminis</name>
    <dbReference type="NCBI Taxonomy" id="1679494"/>
    <lineage>
        <taxon>Bacteria</taxon>
        <taxon>Pseudomonadati</taxon>
        <taxon>Bacteroidota</taxon>
        <taxon>Flavobacteriia</taxon>
        <taxon>Flavobacteriales</taxon>
        <taxon>Weeksellaceae</taxon>
        <taxon>Chryseobacterium group</taxon>
        <taxon>Chryseobacterium</taxon>
    </lineage>
</organism>
<name>A0A5B2UBW0_9FLAO</name>
<dbReference type="PROSITE" id="PS51898">
    <property type="entry name" value="TYR_RECOMBINASE"/>
    <property type="match status" value="1"/>
</dbReference>
<dbReference type="Proteomes" id="UP000323082">
    <property type="component" value="Unassembled WGS sequence"/>
</dbReference>
<dbReference type="PANTHER" id="PTHR30349:SF64">
    <property type="entry name" value="PROPHAGE INTEGRASE INTD-RELATED"/>
    <property type="match status" value="1"/>
</dbReference>
<dbReference type="GO" id="GO:0006310">
    <property type="term" value="P:DNA recombination"/>
    <property type="evidence" value="ECO:0007669"/>
    <property type="project" value="UniProtKB-KW"/>
</dbReference>
<gene>
    <name evidence="5" type="ORF">FW780_07310</name>
</gene>
<keyword evidence="2" id="KW-0238">DNA-binding</keyword>
<dbReference type="Gene3D" id="1.10.150.130">
    <property type="match status" value="1"/>
</dbReference>
<dbReference type="GO" id="GO:0015074">
    <property type="term" value="P:DNA integration"/>
    <property type="evidence" value="ECO:0007669"/>
    <property type="project" value="InterPro"/>
</dbReference>
<dbReference type="RefSeq" id="WP_149832914.1">
    <property type="nucleotide sequence ID" value="NZ_VUNZ01000001.1"/>
</dbReference>
<dbReference type="InterPro" id="IPR050090">
    <property type="entry name" value="Tyrosine_recombinase_XerCD"/>
</dbReference>
<comment type="caution">
    <text evidence="5">The sequence shown here is derived from an EMBL/GenBank/DDBJ whole genome shotgun (WGS) entry which is preliminary data.</text>
</comment>
<comment type="similarity">
    <text evidence="1">Belongs to the 'phage' integrase family.</text>
</comment>
<evidence type="ECO:0000313" key="5">
    <source>
        <dbReference type="EMBL" id="KAA2223996.1"/>
    </source>
</evidence>
<dbReference type="Gene3D" id="1.10.443.10">
    <property type="entry name" value="Intergrase catalytic core"/>
    <property type="match status" value="1"/>
</dbReference>
<accession>A0A5B2UBW0</accession>
<dbReference type="InterPro" id="IPR002104">
    <property type="entry name" value="Integrase_catalytic"/>
</dbReference>
<dbReference type="Pfam" id="PF13102">
    <property type="entry name" value="Phage_int_SAM_5"/>
    <property type="match status" value="1"/>
</dbReference>
<dbReference type="GO" id="GO:0003677">
    <property type="term" value="F:DNA binding"/>
    <property type="evidence" value="ECO:0007669"/>
    <property type="project" value="UniProtKB-KW"/>
</dbReference>
<feature type="domain" description="Tyr recombinase" evidence="4">
    <location>
        <begin position="235"/>
        <end position="402"/>
    </location>
</feature>
<dbReference type="AlphaFoldDB" id="A0A5B2UBW0"/>
<reference evidence="5 6" key="1">
    <citation type="journal article" date="2015" name="Int. J. Syst. Evol. Microbiol.">
        <title>Chryseobacterium sediminis sp. nov., isolated from a river sediment.</title>
        <authorList>
            <person name="Kampfer P."/>
            <person name="Busse H.J."/>
            <person name="McInroy J.A."/>
            <person name="Glaeser S.P."/>
        </authorList>
    </citation>
    <scope>NUCLEOTIDE SEQUENCE [LARGE SCALE GENOMIC DNA]</scope>
    <source>
        <strain evidence="5 6">IMT-174</strain>
    </source>
</reference>
<dbReference type="OrthoDB" id="9806835at2"/>
<protein>
    <submittedName>
        <fullName evidence="5">Site-specific integrase</fullName>
    </submittedName>
</protein>
<keyword evidence="3" id="KW-0233">DNA recombination</keyword>
<dbReference type="CDD" id="cd01185">
    <property type="entry name" value="INTN1_C_like"/>
    <property type="match status" value="1"/>
</dbReference>
<evidence type="ECO:0000256" key="3">
    <source>
        <dbReference type="ARBA" id="ARBA00023172"/>
    </source>
</evidence>
<dbReference type="InterPro" id="IPR010998">
    <property type="entry name" value="Integrase_recombinase_N"/>
</dbReference>
<evidence type="ECO:0000256" key="1">
    <source>
        <dbReference type="ARBA" id="ARBA00008857"/>
    </source>
</evidence>
<dbReference type="InterPro" id="IPR013762">
    <property type="entry name" value="Integrase-like_cat_sf"/>
</dbReference>
<evidence type="ECO:0000259" key="4">
    <source>
        <dbReference type="PROSITE" id="PS51898"/>
    </source>
</evidence>
<dbReference type="Pfam" id="PF00589">
    <property type="entry name" value="Phage_integrase"/>
    <property type="match status" value="1"/>
</dbReference>
<dbReference type="SUPFAM" id="SSF56349">
    <property type="entry name" value="DNA breaking-rejoining enzymes"/>
    <property type="match status" value="1"/>
</dbReference>
<dbReference type="EMBL" id="VUNZ01000001">
    <property type="protein sequence ID" value="KAA2223996.1"/>
    <property type="molecule type" value="Genomic_DNA"/>
</dbReference>